<keyword evidence="1" id="KW-0472">Membrane</keyword>
<protein>
    <recommendedName>
        <fullName evidence="5">Transmembrane protein</fullName>
    </recommendedName>
</protein>
<reference evidence="2" key="1">
    <citation type="submission" date="2023-06" db="EMBL/GenBank/DDBJ databases">
        <authorList>
            <person name="Kurt Z."/>
        </authorList>
    </citation>
    <scope>NUCLEOTIDE SEQUENCE</scope>
</reference>
<evidence type="ECO:0000256" key="1">
    <source>
        <dbReference type="SAM" id="Phobius"/>
    </source>
</evidence>
<dbReference type="EMBL" id="CAXDID020000004">
    <property type="protein sequence ID" value="CAL5973159.1"/>
    <property type="molecule type" value="Genomic_DNA"/>
</dbReference>
<name>A0AA86P7I4_9EUKA</name>
<dbReference type="EMBL" id="CATOUU010000531">
    <property type="protein sequence ID" value="CAI9933045.1"/>
    <property type="molecule type" value="Genomic_DNA"/>
</dbReference>
<evidence type="ECO:0000313" key="3">
    <source>
        <dbReference type="EMBL" id="CAL5973159.1"/>
    </source>
</evidence>
<dbReference type="AlphaFoldDB" id="A0AA86P7I4"/>
<keyword evidence="1" id="KW-0812">Transmembrane</keyword>
<gene>
    <name evidence="2" type="ORF">HINF_LOCUS20690</name>
    <name evidence="3" type="ORF">HINF_LOCUS2236</name>
</gene>
<evidence type="ECO:0008006" key="5">
    <source>
        <dbReference type="Google" id="ProtNLM"/>
    </source>
</evidence>
<organism evidence="2">
    <name type="scientific">Hexamita inflata</name>
    <dbReference type="NCBI Taxonomy" id="28002"/>
    <lineage>
        <taxon>Eukaryota</taxon>
        <taxon>Metamonada</taxon>
        <taxon>Diplomonadida</taxon>
        <taxon>Hexamitidae</taxon>
        <taxon>Hexamitinae</taxon>
        <taxon>Hexamita</taxon>
    </lineage>
</organism>
<evidence type="ECO:0000313" key="2">
    <source>
        <dbReference type="EMBL" id="CAI9933045.1"/>
    </source>
</evidence>
<dbReference type="Proteomes" id="UP001642409">
    <property type="component" value="Unassembled WGS sequence"/>
</dbReference>
<accession>A0AA86P7I4</accession>
<keyword evidence="4" id="KW-1185">Reference proteome</keyword>
<reference evidence="3 4" key="2">
    <citation type="submission" date="2024-07" db="EMBL/GenBank/DDBJ databases">
        <authorList>
            <person name="Akdeniz Z."/>
        </authorList>
    </citation>
    <scope>NUCLEOTIDE SEQUENCE [LARGE SCALE GENOMIC DNA]</scope>
</reference>
<sequence length="447" mass="52668">MVKCSQITKQKVLKALCVILSPLLIVCIPVVFIFYLLLIIPLKSISLIIFQKKYNRNRLARASQQKLEIQQHQMGDLMFPFKPFPNLDMYISIASGYLILTNSELVCMCRKPLKYCFGPGQTEQFCYYLSFQKYKYVVQETSLTLQPGWTQSACIYNNNLYIVIFDNVFILSNLDLFLVARIPDYNLFKSQPVNLNFSAQIFSFNNYLYVHNNSFKLFQITQNKLKCVNTNQNNVFYAQFCDHVFVFQFNKVQKLKCIFELELVQDIRSSRLLFCSGAIAILVVICEWERKYESLYIVNMLDGCVKYWLDTDHQFIQMDADQVHNEQINKDALELDQTGFKIKDQIIDQILGIEFRKRVSDYRKTYECKQKTVVNANQMHEFVFKAELELILEPQFKRTTKTFRLLSETIQNQFQETNNAVTGLLEIQNQMVQIFNFMYEENELNSQ</sequence>
<proteinExistence type="predicted"/>
<evidence type="ECO:0000313" key="4">
    <source>
        <dbReference type="Proteomes" id="UP001642409"/>
    </source>
</evidence>
<comment type="caution">
    <text evidence="2">The sequence shown here is derived from an EMBL/GenBank/DDBJ whole genome shotgun (WGS) entry which is preliminary data.</text>
</comment>
<feature type="transmembrane region" description="Helical" evidence="1">
    <location>
        <begin position="12"/>
        <end position="38"/>
    </location>
</feature>
<keyword evidence="1" id="KW-1133">Transmembrane helix</keyword>